<keyword evidence="3" id="KW-1003">Cell membrane</keyword>
<evidence type="ECO:0000256" key="3">
    <source>
        <dbReference type="ARBA" id="ARBA00022475"/>
    </source>
</evidence>
<dbReference type="STRING" id="299255.SAMN02745129_0494"/>
<feature type="transmembrane region" description="Helical" evidence="7">
    <location>
        <begin position="362"/>
        <end position="384"/>
    </location>
</feature>
<accession>A0A1M5ZQN4</accession>
<evidence type="ECO:0000313" key="9">
    <source>
        <dbReference type="Proteomes" id="UP000184268"/>
    </source>
</evidence>
<keyword evidence="6 7" id="KW-0472">Membrane</keyword>
<dbReference type="PANTHER" id="PTHR30250:SF10">
    <property type="entry name" value="LIPOPOLYSACCHARIDE BIOSYNTHESIS PROTEIN WZXC"/>
    <property type="match status" value="1"/>
</dbReference>
<keyword evidence="5 7" id="KW-1133">Transmembrane helix</keyword>
<feature type="transmembrane region" description="Helical" evidence="7">
    <location>
        <begin position="390"/>
        <end position="410"/>
    </location>
</feature>
<dbReference type="RefSeq" id="WP_067665826.1">
    <property type="nucleotide sequence ID" value="NZ_FQXG01000015.1"/>
</dbReference>
<feature type="transmembrane region" description="Helical" evidence="7">
    <location>
        <begin position="20"/>
        <end position="39"/>
    </location>
</feature>
<feature type="transmembrane region" description="Helical" evidence="7">
    <location>
        <begin position="422"/>
        <end position="442"/>
    </location>
</feature>
<proteinExistence type="inferred from homology"/>
<gene>
    <name evidence="8" type="ORF">SAMN02745129_0494</name>
</gene>
<comment type="similarity">
    <text evidence="2">Belongs to the polysaccharide synthase family.</text>
</comment>
<feature type="transmembrane region" description="Helical" evidence="7">
    <location>
        <begin position="115"/>
        <end position="140"/>
    </location>
</feature>
<dbReference type="PANTHER" id="PTHR30250">
    <property type="entry name" value="PST FAMILY PREDICTED COLANIC ACID TRANSPORTER"/>
    <property type="match status" value="1"/>
</dbReference>
<reference evidence="8 9" key="1">
    <citation type="submission" date="2016-11" db="EMBL/GenBank/DDBJ databases">
        <authorList>
            <person name="Jaros S."/>
            <person name="Januszkiewicz K."/>
            <person name="Wedrychowicz H."/>
        </authorList>
    </citation>
    <scope>NUCLEOTIDE SEQUENCE [LARGE SCALE GENOMIC DNA]</scope>
    <source>
        <strain evidence="8 9">DSM 16917</strain>
    </source>
</reference>
<evidence type="ECO:0000256" key="4">
    <source>
        <dbReference type="ARBA" id="ARBA00022692"/>
    </source>
</evidence>
<dbReference type="Pfam" id="PF13440">
    <property type="entry name" value="Polysacc_synt_3"/>
    <property type="match status" value="1"/>
</dbReference>
<organism evidence="8 9">
    <name type="scientific">Ferrimonas marina</name>
    <dbReference type="NCBI Taxonomy" id="299255"/>
    <lineage>
        <taxon>Bacteria</taxon>
        <taxon>Pseudomonadati</taxon>
        <taxon>Pseudomonadota</taxon>
        <taxon>Gammaproteobacteria</taxon>
        <taxon>Alteromonadales</taxon>
        <taxon>Ferrimonadaceae</taxon>
        <taxon>Ferrimonas</taxon>
    </lineage>
</organism>
<feature type="transmembrane region" description="Helical" evidence="7">
    <location>
        <begin position="45"/>
        <end position="71"/>
    </location>
</feature>
<evidence type="ECO:0000256" key="7">
    <source>
        <dbReference type="SAM" id="Phobius"/>
    </source>
</evidence>
<evidence type="ECO:0000256" key="1">
    <source>
        <dbReference type="ARBA" id="ARBA00004651"/>
    </source>
</evidence>
<sequence>MSESTSLYRSLLSAIRVSVLARYSTYLVNLILLMVYARLFTPEEFGVVAIINVFVMFFMVFGEAGLSAGIVNRAEITAEERDGIFSFSALLGLAIAVLFVGFLFLLNWLYERSDYQILGLFAAAGIFFNVLSAVPLAAYLREKRFDWVALHTIAGELVALVAVLTIWYQGERLLAIAARPFFLAAVMFSLHWWRSARLPLGRPAFGDQLGAIRAISQFSGFLLAFNLVNYFSRNADNILVGKVLGAGALGVYEKSYALMKYPLVLLSFAINPAIQPTINRYQDQPEKVCEVHLMLIRKLGFLASMIAFVIYTQAELIVSLMLGGQWHEVVPLLQILAFSIPVQTITACNGGFWQGMGDTKNMFYNGMVGAALILLTVVSCLLLWPSLQGLCMALVVVFHGIFAYAVSRLFRILYGSGFLPVLRQMVGSMVPFALALLLFESFPQLGLVWPPLLLMLLAMLVFLPFVRPQLLRSA</sequence>
<keyword evidence="4 7" id="KW-0812">Transmembrane</keyword>
<feature type="transmembrane region" description="Helical" evidence="7">
    <location>
        <begin position="299"/>
        <end position="323"/>
    </location>
</feature>
<feature type="transmembrane region" description="Helical" evidence="7">
    <location>
        <begin position="329"/>
        <end position="350"/>
    </location>
</feature>
<dbReference type="AlphaFoldDB" id="A0A1M5ZQN4"/>
<dbReference type="InterPro" id="IPR050833">
    <property type="entry name" value="Poly_Biosynth_Transport"/>
</dbReference>
<dbReference type="EMBL" id="FQXG01000015">
    <property type="protein sequence ID" value="SHI26511.1"/>
    <property type="molecule type" value="Genomic_DNA"/>
</dbReference>
<evidence type="ECO:0000256" key="6">
    <source>
        <dbReference type="ARBA" id="ARBA00023136"/>
    </source>
</evidence>
<name>A0A1M5ZQN4_9GAMM</name>
<evidence type="ECO:0000313" key="8">
    <source>
        <dbReference type="EMBL" id="SHI26511.1"/>
    </source>
</evidence>
<dbReference type="Proteomes" id="UP000184268">
    <property type="component" value="Unassembled WGS sequence"/>
</dbReference>
<keyword evidence="9" id="KW-1185">Reference proteome</keyword>
<dbReference type="OrthoDB" id="5486360at2"/>
<protein>
    <submittedName>
        <fullName evidence="8">Polysaccharide transporter, PST family</fullName>
    </submittedName>
</protein>
<evidence type="ECO:0000256" key="2">
    <source>
        <dbReference type="ARBA" id="ARBA00007430"/>
    </source>
</evidence>
<feature type="transmembrane region" description="Helical" evidence="7">
    <location>
        <begin position="147"/>
        <end position="168"/>
    </location>
</feature>
<evidence type="ECO:0000256" key="5">
    <source>
        <dbReference type="ARBA" id="ARBA00022989"/>
    </source>
</evidence>
<feature type="transmembrane region" description="Helical" evidence="7">
    <location>
        <begin position="174"/>
        <end position="193"/>
    </location>
</feature>
<dbReference type="GO" id="GO:0005886">
    <property type="term" value="C:plasma membrane"/>
    <property type="evidence" value="ECO:0007669"/>
    <property type="project" value="UniProtKB-SubCell"/>
</dbReference>
<comment type="subcellular location">
    <subcellularLocation>
        <location evidence="1">Cell membrane</location>
        <topology evidence="1">Multi-pass membrane protein</topology>
    </subcellularLocation>
</comment>
<feature type="transmembrane region" description="Helical" evidence="7">
    <location>
        <begin position="448"/>
        <end position="466"/>
    </location>
</feature>
<feature type="transmembrane region" description="Helical" evidence="7">
    <location>
        <begin position="83"/>
        <end position="109"/>
    </location>
</feature>